<feature type="compositionally biased region" description="Basic and acidic residues" evidence="1">
    <location>
        <begin position="887"/>
        <end position="902"/>
    </location>
</feature>
<feature type="compositionally biased region" description="Low complexity" evidence="1">
    <location>
        <begin position="979"/>
        <end position="995"/>
    </location>
</feature>
<dbReference type="Pfam" id="PF03732">
    <property type="entry name" value="Retrotrans_gag"/>
    <property type="match status" value="1"/>
</dbReference>
<proteinExistence type="predicted"/>
<evidence type="ECO:0000259" key="2">
    <source>
        <dbReference type="Pfam" id="PF03732"/>
    </source>
</evidence>
<evidence type="ECO:0000313" key="4">
    <source>
        <dbReference type="Proteomes" id="UP001552299"/>
    </source>
</evidence>
<feature type="region of interest" description="Disordered" evidence="1">
    <location>
        <begin position="151"/>
        <end position="176"/>
    </location>
</feature>
<feature type="compositionally biased region" description="Pro residues" evidence="1">
    <location>
        <begin position="911"/>
        <end position="932"/>
    </location>
</feature>
<organism evidence="3 4">
    <name type="scientific">Dendrobium thyrsiflorum</name>
    <name type="common">Pinecone-like raceme dendrobium</name>
    <name type="synonym">Orchid</name>
    <dbReference type="NCBI Taxonomy" id="117978"/>
    <lineage>
        <taxon>Eukaryota</taxon>
        <taxon>Viridiplantae</taxon>
        <taxon>Streptophyta</taxon>
        <taxon>Embryophyta</taxon>
        <taxon>Tracheophyta</taxon>
        <taxon>Spermatophyta</taxon>
        <taxon>Magnoliopsida</taxon>
        <taxon>Liliopsida</taxon>
        <taxon>Asparagales</taxon>
        <taxon>Orchidaceae</taxon>
        <taxon>Epidendroideae</taxon>
        <taxon>Malaxideae</taxon>
        <taxon>Dendrobiinae</taxon>
        <taxon>Dendrobium</taxon>
    </lineage>
</organism>
<accession>A0ABD0UN94</accession>
<protein>
    <recommendedName>
        <fullName evidence="2">Retrotransposon gag domain-containing protein</fullName>
    </recommendedName>
</protein>
<comment type="caution">
    <text evidence="3">The sequence shown here is derived from an EMBL/GenBank/DDBJ whole genome shotgun (WGS) entry which is preliminary data.</text>
</comment>
<feature type="region of interest" description="Disordered" evidence="1">
    <location>
        <begin position="1015"/>
        <end position="1037"/>
    </location>
</feature>
<sequence length="1330" mass="146205">MAFSGPSVTFCFGSDSRVTLPESLLSSLPAGGITFGSFTDSAYVTLGGPTPSEAAVFSPPQRRGRAAMRPFGRPVARQPARAVVRPLPVRAQPVRPVARQPVPRPLPVQPVRPVVRRPAPTVPVVRPAPAPQRRQPVVPLAVVPVEATRARVSPPPFSSRKRGAQAELPSPSSRRVSVFARLSHPETARQTPVTSVVAPVPPVQSVGLDVASSSTSGLGRRARRNRNRRLRLAASEAAVQEMAVSVAQQEPIQRRVVPSQREPRRPTVVHTPDVVVAPEIDAVQGGRFSPLVHSGDEEDAGRIAAAPPVTTTLPRARVPRDGAARALTQRIRSIVRSARDRGRVSEERLLREISQVHLQLQRQSVRQSYQWRRGQPPRQSTRPVVTARPLTDAPSVGRRPRRHGRRPPLEPVRSQLGSVVVVPPPQPDVPSTSRRSRWVWRRRQVDQPVETEQTVGTVRRVDTVVPSVAAAVPMICDRAVDDEFVPSVSPPVRVESAGVSDQHGAYSPMGPHIDALCQTFSEDDWLGEESEEDVPVHRVCVVTRRGTSDEHRDVDDDIEEQGEADVPSTSAQGGPPRSADTDATVLQLQAQMAEMARAMATMTAQLTALGVAPQVMEVGTPTTFRDEPVVPPVVVPDPVRVDRVQRTVPAVPPTVTFSTPVQTQSVQISPGQIQDMITQKVEQAISSRKSGDSVSRGRPYPIEYERESYPAGFVPPRFRVFDGLGNPRQHVAQYRAVCCNIGGNDALMLRLFVSSLAGVAFEWYADLPNDSVYTFAELEQLFIQRFISTEYRVTVGELVVTRQRPHEPLPNYIVRWRNLSLQCEPQLQEQHAVEILLKNIDGPIAPYLKGFSIKTFQKLLTKVTSLQDSIPSAVPPKEFSGAPPPPRKADVHSTYEVQDKGKRPMVSSAPQRPPPPPRPQFPPRPQLPPQAPAQPSGQFQPRPPVQQFRPPLRTPEKQQYLQEKLSKEYPFKRESMITGSEQCGSQHSSQSSDSGEPLSSGEEWQLALSRKTRGMIRQAVQSSEAVERRPPQAKSTVASTFTLPVSSSPSSVVVPTEHISSSSCIRKMYEREKYVVTSEGKTGSLPALTLKDFVLPPIDDELMEEDDSGYFWSFCVPSSSRSRTRSFHVLSISNDDVVSLHEEEFECDEPVFTIPEGGCYMDSGDESEGTPQPLLVEATQAMTLEPNESPDKFDSVQEIQLCSGKGPSQVCIETDVSAADYVRSPFQFAVGHDVPPSRGRGWRGRGRSRDSDCPARNLYSQVPPPNLHHFPLTVESDSDDEMIDIIHHPTPSQSLSFADYNAFPTVRRHLIPEGGLVIDGGSDDDVDVGR</sequence>
<feature type="region of interest" description="Disordered" evidence="1">
    <location>
        <begin position="366"/>
        <end position="435"/>
    </location>
</feature>
<keyword evidence="4" id="KW-1185">Reference proteome</keyword>
<gene>
    <name evidence="3" type="ORF">M5K25_014632</name>
</gene>
<feature type="domain" description="Retrotransposon gag" evidence="2">
    <location>
        <begin position="750"/>
        <end position="837"/>
    </location>
</feature>
<feature type="region of interest" description="Disordered" evidence="1">
    <location>
        <begin position="977"/>
        <end position="1003"/>
    </location>
</feature>
<name>A0ABD0UN94_DENTH</name>
<feature type="region of interest" description="Disordered" evidence="1">
    <location>
        <begin position="546"/>
        <end position="581"/>
    </location>
</feature>
<dbReference type="InterPro" id="IPR005162">
    <property type="entry name" value="Retrotrans_gag_dom"/>
</dbReference>
<dbReference type="PANTHER" id="PTHR33223:SF8">
    <property type="entry name" value="OS04G0172440 PROTEIN"/>
    <property type="match status" value="1"/>
</dbReference>
<dbReference type="EMBL" id="JANQDX010000012">
    <property type="protein sequence ID" value="KAL0914297.1"/>
    <property type="molecule type" value="Genomic_DNA"/>
</dbReference>
<reference evidence="3 4" key="1">
    <citation type="journal article" date="2024" name="Plant Biotechnol. J.">
        <title>Dendrobium thyrsiflorum genome and its molecular insights into genes involved in important horticultural traits.</title>
        <authorList>
            <person name="Chen B."/>
            <person name="Wang J.Y."/>
            <person name="Zheng P.J."/>
            <person name="Li K.L."/>
            <person name="Liang Y.M."/>
            <person name="Chen X.F."/>
            <person name="Zhang C."/>
            <person name="Zhao X."/>
            <person name="He X."/>
            <person name="Zhang G.Q."/>
            <person name="Liu Z.J."/>
            <person name="Xu Q."/>
        </authorList>
    </citation>
    <scope>NUCLEOTIDE SEQUENCE [LARGE SCALE GENOMIC DNA]</scope>
    <source>
        <strain evidence="3">GZMU011</strain>
    </source>
</reference>
<dbReference type="Proteomes" id="UP001552299">
    <property type="component" value="Unassembled WGS sequence"/>
</dbReference>
<feature type="compositionally biased region" description="Low complexity" evidence="1">
    <location>
        <begin position="933"/>
        <end position="951"/>
    </location>
</feature>
<feature type="region of interest" description="Disordered" evidence="1">
    <location>
        <begin position="872"/>
        <end position="959"/>
    </location>
</feature>
<dbReference type="PANTHER" id="PTHR33223">
    <property type="entry name" value="CCHC-TYPE DOMAIN-CONTAINING PROTEIN"/>
    <property type="match status" value="1"/>
</dbReference>
<evidence type="ECO:0000256" key="1">
    <source>
        <dbReference type="SAM" id="MobiDB-lite"/>
    </source>
</evidence>
<evidence type="ECO:0000313" key="3">
    <source>
        <dbReference type="EMBL" id="KAL0914297.1"/>
    </source>
</evidence>